<keyword evidence="4" id="KW-1185">Reference proteome</keyword>
<dbReference type="EC" id="3.2.2.22" evidence="1"/>
<proteinExistence type="inferred from homology"/>
<feature type="signal peptide" evidence="2">
    <location>
        <begin position="1"/>
        <end position="25"/>
    </location>
</feature>
<dbReference type="SUPFAM" id="SSF56371">
    <property type="entry name" value="Ribosome inactivating proteins (RIP)"/>
    <property type="match status" value="1"/>
</dbReference>
<keyword evidence="2" id="KW-0732">Signal</keyword>
<keyword evidence="1" id="KW-0611">Plant defense</keyword>
<reference evidence="4" key="1">
    <citation type="journal article" date="2012" name="Nature">
        <title>A physical, genetic and functional sequence assembly of the barley genome.</title>
        <authorList>
            <consortium name="The International Barley Genome Sequencing Consortium"/>
            <person name="Mayer K.F."/>
            <person name="Waugh R."/>
            <person name="Brown J.W."/>
            <person name="Schulman A."/>
            <person name="Langridge P."/>
            <person name="Platzer M."/>
            <person name="Fincher G.B."/>
            <person name="Muehlbauer G.J."/>
            <person name="Sato K."/>
            <person name="Close T.J."/>
            <person name="Wise R.P."/>
            <person name="Stein N."/>
        </authorList>
    </citation>
    <scope>NUCLEOTIDE SEQUENCE [LARGE SCALE GENOMIC DNA]</scope>
    <source>
        <strain evidence="4">cv. Morex</strain>
    </source>
</reference>
<dbReference type="GO" id="GO:0006952">
    <property type="term" value="P:defense response"/>
    <property type="evidence" value="ECO:0007669"/>
    <property type="project" value="UniProtKB-KW"/>
</dbReference>
<organism evidence="3 4">
    <name type="scientific">Hordeum vulgare subsp. vulgare</name>
    <name type="common">Domesticated barley</name>
    <dbReference type="NCBI Taxonomy" id="112509"/>
    <lineage>
        <taxon>Eukaryota</taxon>
        <taxon>Viridiplantae</taxon>
        <taxon>Streptophyta</taxon>
        <taxon>Embryophyta</taxon>
        <taxon>Tracheophyta</taxon>
        <taxon>Spermatophyta</taxon>
        <taxon>Magnoliopsida</taxon>
        <taxon>Liliopsida</taxon>
        <taxon>Poales</taxon>
        <taxon>Poaceae</taxon>
        <taxon>BOP clade</taxon>
        <taxon>Pooideae</taxon>
        <taxon>Triticodae</taxon>
        <taxon>Triticeae</taxon>
        <taxon>Hordeinae</taxon>
        <taxon>Hordeum</taxon>
    </lineage>
</organism>
<dbReference type="InterPro" id="IPR001574">
    <property type="entry name" value="Ribosome_inactivat_prot"/>
</dbReference>
<dbReference type="InterPro" id="IPR036041">
    <property type="entry name" value="Ribosome-inact_prot_sf"/>
</dbReference>
<keyword evidence="1" id="KW-0652">Protein synthesis inhibitor</keyword>
<comment type="similarity">
    <text evidence="1">Belongs to the ribosome-inactivating protein family.</text>
</comment>
<sequence>MPRTTTGAMVSVLLMLVILVVRATAGAVAVDVVPWSVPSESLEIDFESMQTGYQYTQIEEVYNRVVGLSRYNAYGKPVMAKQTGEGQPPPKWLHLVARGHGTEVTTLALRQDNLYLAGFTDKSGSWYTFANKARHNLIPGATADQGCLARGVAVIVLTVCEANRLQPIFNAIRANWVAGGFLPYPVYRYVVNWKTVSCALMVAVQHGNQWDLEKDEARALKTELSIGSLPAAANAAFLLLCPDKEMCSEKINWLK</sequence>
<keyword evidence="1" id="KW-0378">Hydrolase</keyword>
<dbReference type="EnsemblPlants" id="HORVU.MOREX.r3.3HG0318080.1">
    <property type="protein sequence ID" value="HORVU.MOREX.r3.3HG0318080.1"/>
    <property type="gene ID" value="HORVU.MOREX.r3.3HG0318080"/>
</dbReference>
<dbReference type="GO" id="GO:0030598">
    <property type="term" value="F:rRNA N-glycosylase activity"/>
    <property type="evidence" value="ECO:0007669"/>
    <property type="project" value="UniProtKB-EC"/>
</dbReference>
<dbReference type="GO" id="GO:0090729">
    <property type="term" value="F:toxin activity"/>
    <property type="evidence" value="ECO:0007669"/>
    <property type="project" value="UniProtKB-KW"/>
</dbReference>
<dbReference type="AlphaFoldDB" id="A0A8I6X8K1"/>
<evidence type="ECO:0000313" key="4">
    <source>
        <dbReference type="Proteomes" id="UP000011116"/>
    </source>
</evidence>
<dbReference type="GO" id="GO:0017148">
    <property type="term" value="P:negative regulation of translation"/>
    <property type="evidence" value="ECO:0007669"/>
    <property type="project" value="UniProtKB-KW"/>
</dbReference>
<evidence type="ECO:0000313" key="3">
    <source>
        <dbReference type="EnsemblPlants" id="HORVU.MOREX.r3.3HG0318080.1"/>
    </source>
</evidence>
<reference evidence="3" key="2">
    <citation type="submission" date="2020-10" db="EMBL/GenBank/DDBJ databases">
        <authorList>
            <person name="Scholz U."/>
            <person name="Mascher M."/>
            <person name="Fiebig A."/>
        </authorList>
    </citation>
    <scope>NUCLEOTIDE SEQUENCE [LARGE SCALE GENOMIC DNA]</scope>
    <source>
        <strain evidence="3">cv. Morex</strain>
    </source>
</reference>
<dbReference type="InterPro" id="IPR016138">
    <property type="entry name" value="Ribosome_inactivat_prot_sub1"/>
</dbReference>
<evidence type="ECO:0000256" key="2">
    <source>
        <dbReference type="SAM" id="SignalP"/>
    </source>
</evidence>
<comment type="catalytic activity">
    <reaction evidence="1">
        <text>Endohydrolysis of the N-glycosidic bond at one specific adenosine on the 28S rRNA.</text>
        <dbReference type="EC" id="3.2.2.22"/>
    </reaction>
</comment>
<feature type="chain" id="PRO_5035291234" description="rRNA N-glycosylase" evidence="2">
    <location>
        <begin position="26"/>
        <end position="255"/>
    </location>
</feature>
<reference evidence="3" key="3">
    <citation type="submission" date="2022-01" db="UniProtKB">
        <authorList>
            <consortium name="EnsemblPlants"/>
        </authorList>
    </citation>
    <scope>IDENTIFICATION</scope>
    <source>
        <strain evidence="3">subsp. vulgare</strain>
    </source>
</reference>
<accession>A0A8I6X8K1</accession>
<dbReference type="Proteomes" id="UP000011116">
    <property type="component" value="Chromosome 3H"/>
</dbReference>
<dbReference type="SMR" id="A0A8I6X8K1"/>
<dbReference type="Gramene" id="HORVU.MOREX.r2.3HG0265440.1">
    <property type="protein sequence ID" value="HORVU.MOREX.r2.3HG0265440.1"/>
    <property type="gene ID" value="HORVU.MOREX.r2.3HG0265440"/>
</dbReference>
<dbReference type="Pfam" id="PF00161">
    <property type="entry name" value="RIP"/>
    <property type="match status" value="2"/>
</dbReference>
<evidence type="ECO:0000256" key="1">
    <source>
        <dbReference type="RuleBase" id="RU004915"/>
    </source>
</evidence>
<keyword evidence="1" id="KW-0800">Toxin</keyword>
<dbReference type="PANTHER" id="PTHR33453">
    <property type="match status" value="1"/>
</dbReference>
<dbReference type="Gene3D" id="3.40.420.10">
    <property type="entry name" value="Ricin (A subunit), domain 1"/>
    <property type="match status" value="1"/>
</dbReference>
<dbReference type="PANTHER" id="PTHR33453:SF45">
    <property type="entry name" value="RRNA N-GLYCOSYLASE"/>
    <property type="match status" value="1"/>
</dbReference>
<dbReference type="Gramene" id="HORVU.MOREX.r3.3HG0318080.1">
    <property type="protein sequence ID" value="HORVU.MOREX.r3.3HG0318080.1"/>
    <property type="gene ID" value="HORVU.MOREX.r3.3HG0318080"/>
</dbReference>
<name>A0A8I6X8K1_HORVV</name>
<protein>
    <recommendedName>
        <fullName evidence="1">rRNA N-glycosylase</fullName>
        <ecNumber evidence="1">3.2.2.22</ecNumber>
    </recommendedName>
</protein>